<dbReference type="InterPro" id="IPR050700">
    <property type="entry name" value="YIM1/Zinc_Alcohol_DH_Fams"/>
</dbReference>
<evidence type="ECO:0000259" key="1">
    <source>
        <dbReference type="SMART" id="SM00829"/>
    </source>
</evidence>
<dbReference type="Pfam" id="PF13602">
    <property type="entry name" value="ADH_zinc_N_2"/>
    <property type="match status" value="1"/>
</dbReference>
<dbReference type="CDD" id="cd08267">
    <property type="entry name" value="MDR1"/>
    <property type="match status" value="1"/>
</dbReference>
<protein>
    <submittedName>
        <fullName evidence="2">Alcohol dehydrogenase zinc-binding domain protein</fullName>
    </submittedName>
</protein>
<evidence type="ECO:0000313" key="3">
    <source>
        <dbReference type="Proteomes" id="UP000004508"/>
    </source>
</evidence>
<dbReference type="SUPFAM" id="SSF50129">
    <property type="entry name" value="GroES-like"/>
    <property type="match status" value="1"/>
</dbReference>
<accession>D6U7B1</accession>
<dbReference type="InParanoid" id="D6U7B1"/>
<dbReference type="Gene3D" id="3.40.50.720">
    <property type="entry name" value="NAD(P)-binding Rossmann-like Domain"/>
    <property type="match status" value="1"/>
</dbReference>
<dbReference type="InterPro" id="IPR020843">
    <property type="entry name" value="ER"/>
</dbReference>
<dbReference type="eggNOG" id="COG0604">
    <property type="taxonomic scope" value="Bacteria"/>
</dbReference>
<name>D6U7B1_KTERA</name>
<dbReference type="GO" id="GO:0008270">
    <property type="term" value="F:zinc ion binding"/>
    <property type="evidence" value="ECO:0007669"/>
    <property type="project" value="InterPro"/>
</dbReference>
<dbReference type="SMART" id="SM00829">
    <property type="entry name" value="PKS_ER"/>
    <property type="match status" value="1"/>
</dbReference>
<dbReference type="Gene3D" id="3.90.180.10">
    <property type="entry name" value="Medium-chain alcohol dehydrogenases, catalytic domain"/>
    <property type="match status" value="1"/>
</dbReference>
<dbReference type="InterPro" id="IPR002364">
    <property type="entry name" value="Quin_OxRdtase/zeta-crystal_CS"/>
</dbReference>
<feature type="domain" description="Enoyl reductase (ER)" evidence="1">
    <location>
        <begin position="10"/>
        <end position="322"/>
    </location>
</feature>
<dbReference type="PANTHER" id="PTHR11695">
    <property type="entry name" value="ALCOHOL DEHYDROGENASE RELATED"/>
    <property type="match status" value="1"/>
</dbReference>
<proteinExistence type="predicted"/>
<comment type="caution">
    <text evidence="2">The sequence shown here is derived from an EMBL/GenBank/DDBJ whole genome shotgun (WGS) entry which is preliminary data.</text>
</comment>
<evidence type="ECO:0000313" key="2">
    <source>
        <dbReference type="EMBL" id="EFH79772.1"/>
    </source>
</evidence>
<dbReference type="Pfam" id="PF08240">
    <property type="entry name" value="ADH_N"/>
    <property type="match status" value="1"/>
</dbReference>
<dbReference type="InterPro" id="IPR036291">
    <property type="entry name" value="NAD(P)-bd_dom_sf"/>
</dbReference>
<dbReference type="EMBL" id="ADVG01000005">
    <property type="protein sequence ID" value="EFH79772.1"/>
    <property type="molecule type" value="Genomic_DNA"/>
</dbReference>
<gene>
    <name evidence="2" type="ORF">Krac_0278</name>
</gene>
<dbReference type="OrthoDB" id="9792162at2"/>
<sequence>MKAIVHTHYGSPDVLQLKEVERPTPQDHEVLVQVHAASVNAADWHLLRGKPFLMRLMGFGLLKPKNKILGAAMAGRVEAVGRNVTQLQPGDEIFGDLTTCGWGTFAEYVCAREDAVALKPANVTFEQAAAVPLAAVTALQGLRAKGQIKPGQKVLIHGAGGGVGTFAVQIAKSFGAEVTGVCSTRNVDMVHSIGADQVIDYTQEDFTKNGQRYDLILAVNGYHSILEYRRALSPRGMYVMVGGSNAHLFQAMLLGPLISMIGRQKMGSMGVAKPNQKDLVFMKELLEAGKVFPVIDRRYPLRETAEAIRYLEKGHAQGKVVITVA</sequence>
<dbReference type="InterPro" id="IPR011032">
    <property type="entry name" value="GroES-like_sf"/>
</dbReference>
<organism evidence="2 3">
    <name type="scientific">Ktedonobacter racemifer DSM 44963</name>
    <dbReference type="NCBI Taxonomy" id="485913"/>
    <lineage>
        <taxon>Bacteria</taxon>
        <taxon>Bacillati</taxon>
        <taxon>Chloroflexota</taxon>
        <taxon>Ktedonobacteria</taxon>
        <taxon>Ktedonobacterales</taxon>
        <taxon>Ktedonobacteraceae</taxon>
        <taxon>Ktedonobacter</taxon>
    </lineage>
</organism>
<keyword evidence="3" id="KW-1185">Reference proteome</keyword>
<dbReference type="GO" id="GO:0016491">
    <property type="term" value="F:oxidoreductase activity"/>
    <property type="evidence" value="ECO:0007669"/>
    <property type="project" value="InterPro"/>
</dbReference>
<dbReference type="PANTHER" id="PTHR11695:SF648">
    <property type="entry name" value="ZINC-BINDING OXIDOREDUCTASE"/>
    <property type="match status" value="1"/>
</dbReference>
<dbReference type="RefSeq" id="WP_007921877.1">
    <property type="nucleotide sequence ID" value="NZ_ADVG01000005.1"/>
</dbReference>
<dbReference type="InterPro" id="IPR013154">
    <property type="entry name" value="ADH-like_N"/>
</dbReference>
<dbReference type="STRING" id="485913.Krac_0278"/>
<reference evidence="2 3" key="1">
    <citation type="journal article" date="2011" name="Stand. Genomic Sci.">
        <title>Non-contiguous finished genome sequence and contextual data of the filamentous soil bacterium Ktedonobacter racemifer type strain (SOSP1-21).</title>
        <authorList>
            <person name="Chang Y.J."/>
            <person name="Land M."/>
            <person name="Hauser L."/>
            <person name="Chertkov O."/>
            <person name="Del Rio T.G."/>
            <person name="Nolan M."/>
            <person name="Copeland A."/>
            <person name="Tice H."/>
            <person name="Cheng J.F."/>
            <person name="Lucas S."/>
            <person name="Han C."/>
            <person name="Goodwin L."/>
            <person name="Pitluck S."/>
            <person name="Ivanova N."/>
            <person name="Ovchinikova G."/>
            <person name="Pati A."/>
            <person name="Chen A."/>
            <person name="Palaniappan K."/>
            <person name="Mavromatis K."/>
            <person name="Liolios K."/>
            <person name="Brettin T."/>
            <person name="Fiebig A."/>
            <person name="Rohde M."/>
            <person name="Abt B."/>
            <person name="Goker M."/>
            <person name="Detter J.C."/>
            <person name="Woyke T."/>
            <person name="Bristow J."/>
            <person name="Eisen J.A."/>
            <person name="Markowitz V."/>
            <person name="Hugenholtz P."/>
            <person name="Kyrpides N.C."/>
            <person name="Klenk H.P."/>
            <person name="Lapidus A."/>
        </authorList>
    </citation>
    <scope>NUCLEOTIDE SEQUENCE [LARGE SCALE GENOMIC DNA]</scope>
    <source>
        <strain evidence="3">DSM 44963</strain>
    </source>
</reference>
<dbReference type="AlphaFoldDB" id="D6U7B1"/>
<dbReference type="PROSITE" id="PS01162">
    <property type="entry name" value="QOR_ZETA_CRYSTAL"/>
    <property type="match status" value="1"/>
</dbReference>
<dbReference type="SUPFAM" id="SSF51735">
    <property type="entry name" value="NAD(P)-binding Rossmann-fold domains"/>
    <property type="match status" value="1"/>
</dbReference>
<dbReference type="Proteomes" id="UP000004508">
    <property type="component" value="Unassembled WGS sequence"/>
</dbReference>